<feature type="transmembrane region" description="Helical" evidence="10">
    <location>
        <begin position="13"/>
        <end position="32"/>
    </location>
</feature>
<proteinExistence type="predicted"/>
<evidence type="ECO:0000313" key="12">
    <source>
        <dbReference type="EMBL" id="MFC5746742.1"/>
    </source>
</evidence>
<evidence type="ECO:0000256" key="9">
    <source>
        <dbReference type="SAM" id="MobiDB-lite"/>
    </source>
</evidence>
<evidence type="ECO:0000313" key="13">
    <source>
        <dbReference type="Proteomes" id="UP001596074"/>
    </source>
</evidence>
<evidence type="ECO:0000256" key="6">
    <source>
        <dbReference type="ARBA" id="ARBA00022777"/>
    </source>
</evidence>
<dbReference type="EMBL" id="JBHSON010000016">
    <property type="protein sequence ID" value="MFC5746742.1"/>
    <property type="molecule type" value="Genomic_DNA"/>
</dbReference>
<dbReference type="Pfam" id="PF07730">
    <property type="entry name" value="HisKA_3"/>
    <property type="match status" value="1"/>
</dbReference>
<evidence type="ECO:0000256" key="3">
    <source>
        <dbReference type="ARBA" id="ARBA00022553"/>
    </source>
</evidence>
<dbReference type="SUPFAM" id="SSF55874">
    <property type="entry name" value="ATPase domain of HSP90 chaperone/DNA topoisomerase II/histidine kinase"/>
    <property type="match status" value="1"/>
</dbReference>
<dbReference type="Gene3D" id="3.30.565.10">
    <property type="entry name" value="Histidine kinase-like ATPase, C-terminal domain"/>
    <property type="match status" value="1"/>
</dbReference>
<feature type="transmembrane region" description="Helical" evidence="10">
    <location>
        <begin position="127"/>
        <end position="148"/>
    </location>
</feature>
<gene>
    <name evidence="12" type="ORF">ACFPZN_14045</name>
</gene>
<evidence type="ECO:0000256" key="7">
    <source>
        <dbReference type="ARBA" id="ARBA00022840"/>
    </source>
</evidence>
<evidence type="ECO:0000256" key="4">
    <source>
        <dbReference type="ARBA" id="ARBA00022679"/>
    </source>
</evidence>
<protein>
    <recommendedName>
        <fullName evidence="2">histidine kinase</fullName>
        <ecNumber evidence="2">2.7.13.3</ecNumber>
    </recommendedName>
</protein>
<dbReference type="RefSeq" id="WP_378282359.1">
    <property type="nucleotide sequence ID" value="NZ_JBHSON010000016.1"/>
</dbReference>
<evidence type="ECO:0000256" key="8">
    <source>
        <dbReference type="ARBA" id="ARBA00023012"/>
    </source>
</evidence>
<keyword evidence="5" id="KW-0547">Nucleotide-binding</keyword>
<accession>A0ABW0ZWH1</accession>
<keyword evidence="10" id="KW-0812">Transmembrane</keyword>
<dbReference type="PANTHER" id="PTHR24421:SF10">
    <property type="entry name" value="NITRATE_NITRITE SENSOR PROTEIN NARQ"/>
    <property type="match status" value="1"/>
</dbReference>
<dbReference type="InterPro" id="IPR011712">
    <property type="entry name" value="Sig_transdc_His_kin_sub3_dim/P"/>
</dbReference>
<feature type="domain" description="Signal transduction histidine kinase subgroup 3 dimerisation and phosphoacceptor" evidence="11">
    <location>
        <begin position="180"/>
        <end position="245"/>
    </location>
</feature>
<dbReference type="InterPro" id="IPR036890">
    <property type="entry name" value="HATPase_C_sf"/>
</dbReference>
<keyword evidence="3" id="KW-0597">Phosphoprotein</keyword>
<evidence type="ECO:0000256" key="2">
    <source>
        <dbReference type="ARBA" id="ARBA00012438"/>
    </source>
</evidence>
<name>A0ABW0ZWH1_9ACTN</name>
<reference evidence="13" key="1">
    <citation type="journal article" date="2019" name="Int. J. Syst. Evol. Microbiol.">
        <title>The Global Catalogue of Microorganisms (GCM) 10K type strain sequencing project: providing services to taxonomists for standard genome sequencing and annotation.</title>
        <authorList>
            <consortium name="The Broad Institute Genomics Platform"/>
            <consortium name="The Broad Institute Genome Sequencing Center for Infectious Disease"/>
            <person name="Wu L."/>
            <person name="Ma J."/>
        </authorList>
    </citation>
    <scope>NUCLEOTIDE SEQUENCE [LARGE SCALE GENOMIC DNA]</scope>
    <source>
        <strain evidence="13">KCTC 42087</strain>
    </source>
</reference>
<organism evidence="12 13">
    <name type="scientific">Actinomadura rugatobispora</name>
    <dbReference type="NCBI Taxonomy" id="1994"/>
    <lineage>
        <taxon>Bacteria</taxon>
        <taxon>Bacillati</taxon>
        <taxon>Actinomycetota</taxon>
        <taxon>Actinomycetes</taxon>
        <taxon>Streptosporangiales</taxon>
        <taxon>Thermomonosporaceae</taxon>
        <taxon>Actinomadura</taxon>
    </lineage>
</organism>
<keyword evidence="10" id="KW-1133">Transmembrane helix</keyword>
<comment type="caution">
    <text evidence="12">The sequence shown here is derived from an EMBL/GenBank/DDBJ whole genome shotgun (WGS) entry which is preliminary data.</text>
</comment>
<keyword evidence="10" id="KW-0472">Membrane</keyword>
<dbReference type="PANTHER" id="PTHR24421">
    <property type="entry name" value="NITRATE/NITRITE SENSOR PROTEIN NARX-RELATED"/>
    <property type="match status" value="1"/>
</dbReference>
<evidence type="ECO:0000256" key="5">
    <source>
        <dbReference type="ARBA" id="ARBA00022741"/>
    </source>
</evidence>
<keyword evidence="13" id="KW-1185">Reference proteome</keyword>
<evidence type="ECO:0000256" key="10">
    <source>
        <dbReference type="SAM" id="Phobius"/>
    </source>
</evidence>
<evidence type="ECO:0000259" key="11">
    <source>
        <dbReference type="Pfam" id="PF07730"/>
    </source>
</evidence>
<feature type="compositionally biased region" description="Basic and acidic residues" evidence="9">
    <location>
        <begin position="383"/>
        <end position="400"/>
    </location>
</feature>
<feature type="region of interest" description="Disordered" evidence="9">
    <location>
        <begin position="364"/>
        <end position="400"/>
    </location>
</feature>
<sequence length="400" mass="41621">MFADRVENLVGRWFAPLRLVLVAVLAAGDLALMHRPGSVGDWAVVLAAYGAYAAAVRLPMPAVAVLSVLLATAEVAASAVIMPVKGMLAIALFELAVRRPARELSAGAAAFALAVACGRIGDPAAEVVPALFRVAVFAAVLLLGGAYIRSVRAVAREARERATEQERRRLAETRAARAAERTAIARELHDLVAHHVSSMVLRVGVARHVLPDSGPRVGEVLDDLHATGTAALADLGHLVAVLRDPSTVHDDQPPVEPAALPAALERVVEQGRRTGLAVEASVDPAVAGLDPVRGVTVLRLVQEGLANAAKHAGPGARVRLTARVDPDAVRLMIRDGGGGGRDRPASPPGYGLVGMRERVGLLGGTLEAGPAGPGWELSAELPLDGRPDPRPGAERLEARP</sequence>
<keyword evidence="6 12" id="KW-0418">Kinase</keyword>
<dbReference type="GO" id="GO:0016301">
    <property type="term" value="F:kinase activity"/>
    <property type="evidence" value="ECO:0007669"/>
    <property type="project" value="UniProtKB-KW"/>
</dbReference>
<dbReference type="CDD" id="cd16917">
    <property type="entry name" value="HATPase_UhpB-NarQ-NarX-like"/>
    <property type="match status" value="1"/>
</dbReference>
<dbReference type="Gene3D" id="1.20.5.1930">
    <property type="match status" value="1"/>
</dbReference>
<evidence type="ECO:0000256" key="1">
    <source>
        <dbReference type="ARBA" id="ARBA00000085"/>
    </source>
</evidence>
<keyword evidence="7" id="KW-0067">ATP-binding</keyword>
<dbReference type="Proteomes" id="UP001596074">
    <property type="component" value="Unassembled WGS sequence"/>
</dbReference>
<comment type="catalytic activity">
    <reaction evidence="1">
        <text>ATP + protein L-histidine = ADP + protein N-phospho-L-histidine.</text>
        <dbReference type="EC" id="2.7.13.3"/>
    </reaction>
</comment>
<keyword evidence="8" id="KW-0902">Two-component regulatory system</keyword>
<dbReference type="InterPro" id="IPR050482">
    <property type="entry name" value="Sensor_HK_TwoCompSys"/>
</dbReference>
<dbReference type="EC" id="2.7.13.3" evidence="2"/>
<keyword evidence="4" id="KW-0808">Transferase</keyword>